<name>A0AAV4QYC6_9ARAC</name>
<protein>
    <submittedName>
        <fullName evidence="1">Uncharacterized protein</fullName>
    </submittedName>
</protein>
<reference evidence="1 2" key="1">
    <citation type="submission" date="2021-06" db="EMBL/GenBank/DDBJ databases">
        <title>Caerostris darwini draft genome.</title>
        <authorList>
            <person name="Kono N."/>
            <person name="Arakawa K."/>
        </authorList>
    </citation>
    <scope>NUCLEOTIDE SEQUENCE [LARGE SCALE GENOMIC DNA]</scope>
</reference>
<dbReference type="AlphaFoldDB" id="A0AAV4QYC6"/>
<gene>
    <name evidence="1" type="ORF">CDAR_201651</name>
</gene>
<dbReference type="Proteomes" id="UP001054837">
    <property type="component" value="Unassembled WGS sequence"/>
</dbReference>
<accession>A0AAV4QYC6</accession>
<keyword evidence="2" id="KW-1185">Reference proteome</keyword>
<feature type="non-terminal residue" evidence="1">
    <location>
        <position position="34"/>
    </location>
</feature>
<organism evidence="1 2">
    <name type="scientific">Caerostris darwini</name>
    <dbReference type="NCBI Taxonomy" id="1538125"/>
    <lineage>
        <taxon>Eukaryota</taxon>
        <taxon>Metazoa</taxon>
        <taxon>Ecdysozoa</taxon>
        <taxon>Arthropoda</taxon>
        <taxon>Chelicerata</taxon>
        <taxon>Arachnida</taxon>
        <taxon>Araneae</taxon>
        <taxon>Araneomorphae</taxon>
        <taxon>Entelegynae</taxon>
        <taxon>Araneoidea</taxon>
        <taxon>Araneidae</taxon>
        <taxon>Caerostris</taxon>
    </lineage>
</organism>
<proteinExistence type="predicted"/>
<dbReference type="EMBL" id="BPLQ01005339">
    <property type="protein sequence ID" value="GIY14260.1"/>
    <property type="molecule type" value="Genomic_DNA"/>
</dbReference>
<comment type="caution">
    <text evidence="1">The sequence shown here is derived from an EMBL/GenBank/DDBJ whole genome shotgun (WGS) entry which is preliminary data.</text>
</comment>
<evidence type="ECO:0000313" key="1">
    <source>
        <dbReference type="EMBL" id="GIY14260.1"/>
    </source>
</evidence>
<evidence type="ECO:0000313" key="2">
    <source>
        <dbReference type="Proteomes" id="UP001054837"/>
    </source>
</evidence>
<sequence length="34" mass="3883">MVTFTPQEISWHLAKDAMVSSYARAVLTSPFRLQ</sequence>